<dbReference type="InterPro" id="IPR020846">
    <property type="entry name" value="MFS_dom"/>
</dbReference>
<dbReference type="InterPro" id="IPR003663">
    <property type="entry name" value="Sugar/inositol_transpt"/>
</dbReference>
<evidence type="ECO:0000256" key="2">
    <source>
        <dbReference type="ARBA" id="ARBA00010992"/>
    </source>
</evidence>
<feature type="transmembrane region" description="Helical" evidence="10">
    <location>
        <begin position="76"/>
        <end position="95"/>
    </location>
</feature>
<keyword evidence="3 9" id="KW-0813">Transport</keyword>
<dbReference type="InterPro" id="IPR005828">
    <property type="entry name" value="MFS_sugar_transport-like"/>
</dbReference>
<feature type="transmembrane region" description="Helical" evidence="10">
    <location>
        <begin position="180"/>
        <end position="202"/>
    </location>
</feature>
<keyword evidence="13" id="KW-1185">Reference proteome</keyword>
<dbReference type="InterPro" id="IPR050814">
    <property type="entry name" value="Myo-inositol_Transporter"/>
</dbReference>
<dbReference type="OrthoDB" id="9783823at2"/>
<feature type="transmembrane region" description="Helical" evidence="10">
    <location>
        <begin position="328"/>
        <end position="350"/>
    </location>
</feature>
<evidence type="ECO:0000313" key="13">
    <source>
        <dbReference type="Proteomes" id="UP000027821"/>
    </source>
</evidence>
<dbReference type="Pfam" id="PF00083">
    <property type="entry name" value="Sugar_tr"/>
    <property type="match status" value="1"/>
</dbReference>
<dbReference type="eggNOG" id="COG2814">
    <property type="taxonomic scope" value="Bacteria"/>
</dbReference>
<dbReference type="InterPro" id="IPR036259">
    <property type="entry name" value="MFS_trans_sf"/>
</dbReference>
<dbReference type="InterPro" id="IPR005829">
    <property type="entry name" value="Sugar_transporter_CS"/>
</dbReference>
<evidence type="ECO:0000256" key="9">
    <source>
        <dbReference type="RuleBase" id="RU003346"/>
    </source>
</evidence>
<evidence type="ECO:0000256" key="10">
    <source>
        <dbReference type="SAM" id="Phobius"/>
    </source>
</evidence>
<evidence type="ECO:0000259" key="11">
    <source>
        <dbReference type="PROSITE" id="PS50850"/>
    </source>
</evidence>
<dbReference type="EMBL" id="JMIH01000034">
    <property type="protein sequence ID" value="KEO71869.1"/>
    <property type="molecule type" value="Genomic_DNA"/>
</dbReference>
<keyword evidence="8 10" id="KW-0472">Membrane</keyword>
<keyword evidence="7 10" id="KW-1133">Transmembrane helix</keyword>
<dbReference type="GO" id="GO:0005886">
    <property type="term" value="C:plasma membrane"/>
    <property type="evidence" value="ECO:0007669"/>
    <property type="project" value="UniProtKB-SubCell"/>
</dbReference>
<evidence type="ECO:0000256" key="3">
    <source>
        <dbReference type="ARBA" id="ARBA00022448"/>
    </source>
</evidence>
<feature type="transmembrane region" description="Helical" evidence="10">
    <location>
        <begin position="392"/>
        <end position="418"/>
    </location>
</feature>
<evidence type="ECO:0000256" key="8">
    <source>
        <dbReference type="ARBA" id="ARBA00023136"/>
    </source>
</evidence>
<dbReference type="STRING" id="1048983.EL17_20325"/>
<evidence type="ECO:0000256" key="4">
    <source>
        <dbReference type="ARBA" id="ARBA00022475"/>
    </source>
</evidence>
<dbReference type="RefSeq" id="WP_035078795.1">
    <property type="nucleotide sequence ID" value="NZ_JMIH01000034.1"/>
</dbReference>
<accession>A0A074KSH4</accession>
<feature type="transmembrane region" description="Helical" evidence="10">
    <location>
        <begin position="134"/>
        <end position="160"/>
    </location>
</feature>
<dbReference type="SUPFAM" id="SSF103473">
    <property type="entry name" value="MFS general substrate transporter"/>
    <property type="match status" value="1"/>
</dbReference>
<dbReference type="NCBIfam" id="TIGR00879">
    <property type="entry name" value="SP"/>
    <property type="match status" value="1"/>
</dbReference>
<dbReference type="GO" id="GO:0022857">
    <property type="term" value="F:transmembrane transporter activity"/>
    <property type="evidence" value="ECO:0007669"/>
    <property type="project" value="InterPro"/>
</dbReference>
<organism evidence="12 13">
    <name type="scientific">Anditalea andensis</name>
    <dbReference type="NCBI Taxonomy" id="1048983"/>
    <lineage>
        <taxon>Bacteria</taxon>
        <taxon>Pseudomonadati</taxon>
        <taxon>Bacteroidota</taxon>
        <taxon>Cytophagia</taxon>
        <taxon>Cytophagales</taxon>
        <taxon>Cytophagaceae</taxon>
        <taxon>Anditalea</taxon>
    </lineage>
</organism>
<dbReference type="PANTHER" id="PTHR48020:SF12">
    <property type="entry name" value="PROTON MYO-INOSITOL COTRANSPORTER"/>
    <property type="match status" value="1"/>
</dbReference>
<dbReference type="Gene3D" id="1.20.1250.20">
    <property type="entry name" value="MFS general substrate transporter like domains"/>
    <property type="match status" value="2"/>
</dbReference>
<feature type="domain" description="Major facilitator superfamily (MFS) profile" evidence="11">
    <location>
        <begin position="10"/>
        <end position="446"/>
    </location>
</feature>
<sequence length="467" mass="51405">MNNGYYIGKVTLISSLGGLLFGFDMAVISGVLPFVQSQFALNAAEEGWFVSSALVGAVLGVAFSGELCDRFGRKKLLLLAALLFLISAVGSTLMPTFALLIYARMLGGIAVGIASNAVPLYLSEIAPSKIRGRLVTCYQLAITFGILVAYLTNAGLLSLSNNIAPQDLPADFRFLYVDEVWRGMFSIEVFPALLFFIGLIFIPESPRWLIQMGRNKDALHIMKKIKKEDEIKQDLEEIHANQYTKKGSSYKMLLAPEMRKPLLIGILLPLFSQFSGINAIIYYGPSILKEAGLNLNNAFLGQILLGTVNMLFTFIAVWKVDSLGRRPLYLTGTVCAAISLFVTGICFYTGNTESFLLLISATIFLASFAFSIGPLKFVIASEIFPDKIRGRALALSIMVMWVADTIVGQITPIMLAAFGAASTFWFFAFCCLTAFIVVYRMVPETKGKTLEKIQEMWYKKKTQQVNG</sequence>
<comment type="caution">
    <text evidence="12">The sequence shown here is derived from an EMBL/GenBank/DDBJ whole genome shotgun (WGS) entry which is preliminary data.</text>
</comment>
<dbReference type="PROSITE" id="PS00216">
    <property type="entry name" value="SUGAR_TRANSPORT_1"/>
    <property type="match status" value="1"/>
</dbReference>
<dbReference type="PROSITE" id="PS00217">
    <property type="entry name" value="SUGAR_TRANSPORT_2"/>
    <property type="match status" value="1"/>
</dbReference>
<dbReference type="PANTHER" id="PTHR48020">
    <property type="entry name" value="PROTON MYO-INOSITOL COTRANSPORTER"/>
    <property type="match status" value="1"/>
</dbReference>
<feature type="transmembrane region" description="Helical" evidence="10">
    <location>
        <begin position="47"/>
        <end position="64"/>
    </location>
</feature>
<dbReference type="AlphaFoldDB" id="A0A074KSH4"/>
<evidence type="ECO:0000313" key="12">
    <source>
        <dbReference type="EMBL" id="KEO71869.1"/>
    </source>
</evidence>
<feature type="transmembrane region" description="Helical" evidence="10">
    <location>
        <begin position="424"/>
        <end position="442"/>
    </location>
</feature>
<dbReference type="PRINTS" id="PR00171">
    <property type="entry name" value="SUGRTRNSPORT"/>
</dbReference>
<dbReference type="FunFam" id="1.20.1250.20:FF:000122">
    <property type="entry name" value="D-xylose transporter XylE"/>
    <property type="match status" value="1"/>
</dbReference>
<keyword evidence="6 10" id="KW-0812">Transmembrane</keyword>
<comment type="subcellular location">
    <subcellularLocation>
        <location evidence="1">Cell membrane</location>
        <topology evidence="1">Multi-pass membrane protein</topology>
    </subcellularLocation>
</comment>
<comment type="similarity">
    <text evidence="2 9">Belongs to the major facilitator superfamily. Sugar transporter (TC 2.A.1.1) family.</text>
</comment>
<reference evidence="12 13" key="1">
    <citation type="submission" date="2014-04" db="EMBL/GenBank/DDBJ databases">
        <title>Characterization and application of a salt tolerant electro-active bacterium.</title>
        <authorList>
            <person name="Yang L."/>
            <person name="Wei S."/>
            <person name="Tay Q.X.M."/>
        </authorList>
    </citation>
    <scope>NUCLEOTIDE SEQUENCE [LARGE SCALE GENOMIC DNA]</scope>
    <source>
        <strain evidence="12 13">LY1</strain>
    </source>
</reference>
<dbReference type="Proteomes" id="UP000027821">
    <property type="component" value="Unassembled WGS sequence"/>
</dbReference>
<evidence type="ECO:0000256" key="5">
    <source>
        <dbReference type="ARBA" id="ARBA00022597"/>
    </source>
</evidence>
<evidence type="ECO:0000256" key="7">
    <source>
        <dbReference type="ARBA" id="ARBA00022989"/>
    </source>
</evidence>
<keyword evidence="4" id="KW-1003">Cell membrane</keyword>
<keyword evidence="5" id="KW-0762">Sugar transport</keyword>
<proteinExistence type="inferred from homology"/>
<feature type="transmembrane region" description="Helical" evidence="10">
    <location>
        <begin position="12"/>
        <end position="35"/>
    </location>
</feature>
<evidence type="ECO:0000256" key="1">
    <source>
        <dbReference type="ARBA" id="ARBA00004651"/>
    </source>
</evidence>
<feature type="transmembrane region" description="Helical" evidence="10">
    <location>
        <begin position="356"/>
        <end position="380"/>
    </location>
</feature>
<feature type="transmembrane region" description="Helical" evidence="10">
    <location>
        <begin position="262"/>
        <end position="283"/>
    </location>
</feature>
<feature type="transmembrane region" description="Helical" evidence="10">
    <location>
        <begin position="295"/>
        <end position="316"/>
    </location>
</feature>
<gene>
    <name evidence="12" type="ORF">EL17_20325</name>
</gene>
<protein>
    <recommendedName>
        <fullName evidence="11">Major facilitator superfamily (MFS) profile domain-containing protein</fullName>
    </recommendedName>
</protein>
<evidence type="ECO:0000256" key="6">
    <source>
        <dbReference type="ARBA" id="ARBA00022692"/>
    </source>
</evidence>
<feature type="transmembrane region" description="Helical" evidence="10">
    <location>
        <begin position="101"/>
        <end position="122"/>
    </location>
</feature>
<name>A0A074KSH4_9BACT</name>
<dbReference type="PROSITE" id="PS50850">
    <property type="entry name" value="MFS"/>
    <property type="match status" value="1"/>
</dbReference>